<gene>
    <name evidence="1" type="ORF">PSA7680_00886</name>
</gene>
<dbReference type="AlphaFoldDB" id="A0A1Y5RPR3"/>
<organism evidence="1 2">
    <name type="scientific">Pseudoruegeria aquimaris</name>
    <dbReference type="NCBI Taxonomy" id="393663"/>
    <lineage>
        <taxon>Bacteria</taxon>
        <taxon>Pseudomonadati</taxon>
        <taxon>Pseudomonadota</taxon>
        <taxon>Alphaproteobacteria</taxon>
        <taxon>Rhodobacterales</taxon>
        <taxon>Roseobacteraceae</taxon>
        <taxon>Pseudoruegeria</taxon>
    </lineage>
</organism>
<reference evidence="1 2" key="1">
    <citation type="submission" date="2017-03" db="EMBL/GenBank/DDBJ databases">
        <authorList>
            <person name="Afonso C.L."/>
            <person name="Miller P.J."/>
            <person name="Scott M.A."/>
            <person name="Spackman E."/>
            <person name="Goraichik I."/>
            <person name="Dimitrov K.M."/>
            <person name="Suarez D.L."/>
            <person name="Swayne D.E."/>
        </authorList>
    </citation>
    <scope>NUCLEOTIDE SEQUENCE [LARGE SCALE GENOMIC DNA]</scope>
    <source>
        <strain evidence="1 2">CECT 7680</strain>
    </source>
</reference>
<sequence>MSDRAGLRARGWLRFPADAALRAWAEAALPAARVAIHAPENAHWHRHGGTWFAGVNALENDASGRIGGVPLAGAAVEFIARHLGAPEAWDKAQISAVLPGYPGRDAGESDAAHRFRLRRDAAHVDGLLPVGPRRRRKAAEPHAFILGIALNQAGPEASPLVVWEGSHEVIRAAFLEALDGVPQREWAEQDLTDIYQATRRRIFETCPRRCLPLRPGEAILLHRLALHGIAPWQAGAQAGAEGRVIAYFRPPMPGGVTAWLATP</sequence>
<name>A0A1Y5RPR3_9RHOB</name>
<protein>
    <recommendedName>
        <fullName evidence="3">Phytanoyl-CoA dioxygenase (PhyH)</fullName>
    </recommendedName>
</protein>
<dbReference type="RefSeq" id="WP_085867442.1">
    <property type="nucleotide sequence ID" value="NZ_FWFQ01000004.1"/>
</dbReference>
<proteinExistence type="predicted"/>
<dbReference type="SUPFAM" id="SSF51197">
    <property type="entry name" value="Clavaminate synthase-like"/>
    <property type="match status" value="1"/>
</dbReference>
<keyword evidence="2" id="KW-1185">Reference proteome</keyword>
<accession>A0A1Y5RPR3</accession>
<evidence type="ECO:0008006" key="3">
    <source>
        <dbReference type="Google" id="ProtNLM"/>
    </source>
</evidence>
<evidence type="ECO:0000313" key="1">
    <source>
        <dbReference type="EMBL" id="SLN22509.1"/>
    </source>
</evidence>
<dbReference type="Proteomes" id="UP000193409">
    <property type="component" value="Unassembled WGS sequence"/>
</dbReference>
<dbReference type="Gene3D" id="2.60.120.620">
    <property type="entry name" value="q2cbj1_9rhob like domain"/>
    <property type="match status" value="1"/>
</dbReference>
<dbReference type="EMBL" id="FWFQ01000004">
    <property type="protein sequence ID" value="SLN22509.1"/>
    <property type="molecule type" value="Genomic_DNA"/>
</dbReference>
<evidence type="ECO:0000313" key="2">
    <source>
        <dbReference type="Proteomes" id="UP000193409"/>
    </source>
</evidence>